<dbReference type="SUPFAM" id="SSF52172">
    <property type="entry name" value="CheY-like"/>
    <property type="match status" value="1"/>
</dbReference>
<dbReference type="Proteomes" id="UP001228905">
    <property type="component" value="Unassembled WGS sequence"/>
</dbReference>
<dbReference type="EC" id="2.7.13.3" evidence="2"/>
<dbReference type="Gene3D" id="1.10.287.130">
    <property type="match status" value="1"/>
</dbReference>
<evidence type="ECO:0000256" key="3">
    <source>
        <dbReference type="ARBA" id="ARBA00022553"/>
    </source>
</evidence>
<dbReference type="InterPro" id="IPR003594">
    <property type="entry name" value="HATPase_dom"/>
</dbReference>
<evidence type="ECO:0000256" key="7">
    <source>
        <dbReference type="SAM" id="Phobius"/>
    </source>
</evidence>
<dbReference type="SMART" id="SM00091">
    <property type="entry name" value="PAS"/>
    <property type="match status" value="1"/>
</dbReference>
<dbReference type="Pfam" id="PF00072">
    <property type="entry name" value="Response_reg"/>
    <property type="match status" value="1"/>
</dbReference>
<dbReference type="InterPro" id="IPR003661">
    <property type="entry name" value="HisK_dim/P_dom"/>
</dbReference>
<protein>
    <recommendedName>
        <fullName evidence="2">histidine kinase</fullName>
        <ecNumber evidence="2">2.7.13.3</ecNumber>
    </recommendedName>
</protein>
<evidence type="ECO:0000259" key="9">
    <source>
        <dbReference type="PROSITE" id="PS50110"/>
    </source>
</evidence>
<feature type="domain" description="PAS" evidence="10">
    <location>
        <begin position="219"/>
        <end position="289"/>
    </location>
</feature>
<accession>A0ABU0IVB5</accession>
<dbReference type="Pfam" id="PF00512">
    <property type="entry name" value="HisKA"/>
    <property type="match status" value="1"/>
</dbReference>
<keyword evidence="7" id="KW-0812">Transmembrane</keyword>
<keyword evidence="7" id="KW-1133">Transmembrane helix</keyword>
<dbReference type="InterPro" id="IPR013655">
    <property type="entry name" value="PAS_fold_3"/>
</dbReference>
<dbReference type="CDD" id="cd17546">
    <property type="entry name" value="REC_hyHK_CKI1_RcsC-like"/>
    <property type="match status" value="1"/>
</dbReference>
<dbReference type="RefSeq" id="WP_307351702.1">
    <property type="nucleotide sequence ID" value="NZ_JAUSVS010000009.1"/>
</dbReference>
<gene>
    <name evidence="11" type="ORF">QO010_003747</name>
</gene>
<dbReference type="CDD" id="cd00082">
    <property type="entry name" value="HisKA"/>
    <property type="match status" value="1"/>
</dbReference>
<dbReference type="InterPro" id="IPR011006">
    <property type="entry name" value="CheY-like_superfamily"/>
</dbReference>
<evidence type="ECO:0000313" key="12">
    <source>
        <dbReference type="Proteomes" id="UP001228905"/>
    </source>
</evidence>
<evidence type="ECO:0000256" key="2">
    <source>
        <dbReference type="ARBA" id="ARBA00012438"/>
    </source>
</evidence>
<evidence type="ECO:0000259" key="10">
    <source>
        <dbReference type="PROSITE" id="PS50112"/>
    </source>
</evidence>
<feature type="domain" description="Histidine kinase" evidence="8">
    <location>
        <begin position="362"/>
        <end position="581"/>
    </location>
</feature>
<dbReference type="InterPro" id="IPR005467">
    <property type="entry name" value="His_kinase_dom"/>
</dbReference>
<dbReference type="Pfam" id="PF08447">
    <property type="entry name" value="PAS_3"/>
    <property type="match status" value="1"/>
</dbReference>
<sequence>MTLPEKAVAAGGAGEGARAIGAGRWDGAPRAVSFARRMDEAAAAIHPVTPVKMVLGLLGGLMGLFLLPWQASAAWVAGNLGLEVWGWFATRIQARRQPIGWRTRANFLANYGATNLWWLTLSLMFWATGTPAGEATGLAMLIAVGLVCVLLYYNAPVVFLAAGILPAGASLSLMVIAQGGDWRQLAPVWMALGLSAIFNLGRALETPSVQQAQRRLNANLNSYQVLAENVTDIIVRCDMEGRHQYVSPASLSVLGYDPETLIGMQRMDFIHPDDHAQVAAGVGRMLADHRRSEAFTLRVRHREGHWLWLQCNAKLVCEDGVPVGVIDISRDVTGKVAADAALLEAKAEAESANQAKAEFLANVSHEIRTPMNGVLGALTLLERETISLEGRELMRQAQDCGRMLSQLLNDVLDFSKIEAGQLDLVPEPTDPAEALRAVVGLLEGQARAKGVALTCDIQGEGLWIAVDPVRLRQAMFNLLGNAVKFTSRGHVAARLAVSDESGRRHVRLEVEDTGIGMSAQAQSHLFERFRQGESDTARRFGGAGLGLSITQALAQMMGGEIGFTSREGQGSTFWLDFDAPAADQVAAPAMGEDLLEGLTLLLVDDNATNRLMARTLLTRLGARIHEAEDGASALDAARNGVFDLILMDIQMPRMDGVEATRAIRALPGEAARTPIIGLTANVMVHQKAQYLAAGMDGVVAKPIAPAALLAEIARLIAGEDERLAG</sequence>
<dbReference type="InterPro" id="IPR036890">
    <property type="entry name" value="HATPase_C_sf"/>
</dbReference>
<dbReference type="InterPro" id="IPR004358">
    <property type="entry name" value="Sig_transdc_His_kin-like_C"/>
</dbReference>
<keyword evidence="3 6" id="KW-0597">Phosphoprotein</keyword>
<dbReference type="PANTHER" id="PTHR43047:SF64">
    <property type="entry name" value="HISTIDINE KINASE CONTAINING CHEY-HOMOLOGOUS RECEIVER DOMAIN AND PAS DOMAIN-RELATED"/>
    <property type="match status" value="1"/>
</dbReference>
<reference evidence="11 12" key="1">
    <citation type="submission" date="2023-07" db="EMBL/GenBank/DDBJ databases">
        <title>Genomic Encyclopedia of Type Strains, Phase IV (KMG-IV): sequencing the most valuable type-strain genomes for metagenomic binning, comparative biology and taxonomic classification.</title>
        <authorList>
            <person name="Goeker M."/>
        </authorList>
    </citation>
    <scope>NUCLEOTIDE SEQUENCE [LARGE SCALE GENOMIC DNA]</scope>
    <source>
        <strain evidence="11 12">DSM 18695</strain>
    </source>
</reference>
<evidence type="ECO:0000313" key="11">
    <source>
        <dbReference type="EMBL" id="MDQ0465954.1"/>
    </source>
</evidence>
<dbReference type="SMART" id="SM00387">
    <property type="entry name" value="HATPase_c"/>
    <property type="match status" value="1"/>
</dbReference>
<feature type="transmembrane region" description="Helical" evidence="7">
    <location>
        <begin position="108"/>
        <end position="129"/>
    </location>
</feature>
<dbReference type="InterPro" id="IPR035965">
    <property type="entry name" value="PAS-like_dom_sf"/>
</dbReference>
<dbReference type="PROSITE" id="PS50112">
    <property type="entry name" value="PAS"/>
    <property type="match status" value="1"/>
</dbReference>
<name>A0ABU0IVB5_9CAUL</name>
<dbReference type="EMBL" id="JAUSVS010000009">
    <property type="protein sequence ID" value="MDQ0465954.1"/>
    <property type="molecule type" value="Genomic_DNA"/>
</dbReference>
<dbReference type="Gene3D" id="3.30.565.10">
    <property type="entry name" value="Histidine kinase-like ATPase, C-terminal domain"/>
    <property type="match status" value="1"/>
</dbReference>
<dbReference type="InterPro" id="IPR000014">
    <property type="entry name" value="PAS"/>
</dbReference>
<dbReference type="SUPFAM" id="SSF55785">
    <property type="entry name" value="PYP-like sensor domain (PAS domain)"/>
    <property type="match status" value="1"/>
</dbReference>
<organism evidence="11 12">
    <name type="scientific">Caulobacter ginsengisoli</name>
    <dbReference type="NCBI Taxonomy" id="400775"/>
    <lineage>
        <taxon>Bacteria</taxon>
        <taxon>Pseudomonadati</taxon>
        <taxon>Pseudomonadota</taxon>
        <taxon>Alphaproteobacteria</taxon>
        <taxon>Caulobacterales</taxon>
        <taxon>Caulobacteraceae</taxon>
        <taxon>Caulobacter</taxon>
    </lineage>
</organism>
<dbReference type="InterPro" id="IPR036097">
    <property type="entry name" value="HisK_dim/P_sf"/>
</dbReference>
<dbReference type="PROSITE" id="PS50110">
    <property type="entry name" value="RESPONSE_REGULATORY"/>
    <property type="match status" value="1"/>
</dbReference>
<feature type="transmembrane region" description="Helical" evidence="7">
    <location>
        <begin position="158"/>
        <end position="180"/>
    </location>
</feature>
<dbReference type="SMART" id="SM00448">
    <property type="entry name" value="REC"/>
    <property type="match status" value="1"/>
</dbReference>
<dbReference type="SUPFAM" id="SSF47384">
    <property type="entry name" value="Homodimeric domain of signal transducing histidine kinase"/>
    <property type="match status" value="1"/>
</dbReference>
<comment type="catalytic activity">
    <reaction evidence="1">
        <text>ATP + protein L-histidine = ADP + protein N-phospho-L-histidine.</text>
        <dbReference type="EC" id="2.7.13.3"/>
    </reaction>
</comment>
<dbReference type="Pfam" id="PF02518">
    <property type="entry name" value="HATPase_c"/>
    <property type="match status" value="1"/>
</dbReference>
<keyword evidence="7" id="KW-0472">Membrane</keyword>
<evidence type="ECO:0000256" key="4">
    <source>
        <dbReference type="ARBA" id="ARBA00022679"/>
    </source>
</evidence>
<dbReference type="PRINTS" id="PR00344">
    <property type="entry name" value="BCTRLSENSOR"/>
</dbReference>
<evidence type="ECO:0000256" key="1">
    <source>
        <dbReference type="ARBA" id="ARBA00000085"/>
    </source>
</evidence>
<feature type="modified residue" description="4-aspartylphosphate" evidence="6">
    <location>
        <position position="648"/>
    </location>
</feature>
<feature type="transmembrane region" description="Helical" evidence="7">
    <location>
        <begin position="135"/>
        <end position="153"/>
    </location>
</feature>
<proteinExistence type="predicted"/>
<dbReference type="NCBIfam" id="TIGR00229">
    <property type="entry name" value="sensory_box"/>
    <property type="match status" value="1"/>
</dbReference>
<evidence type="ECO:0000256" key="5">
    <source>
        <dbReference type="ARBA" id="ARBA00022777"/>
    </source>
</evidence>
<feature type="transmembrane region" description="Helical" evidence="7">
    <location>
        <begin position="67"/>
        <end position="88"/>
    </location>
</feature>
<evidence type="ECO:0000256" key="6">
    <source>
        <dbReference type="PROSITE-ProRule" id="PRU00169"/>
    </source>
</evidence>
<dbReference type="SMART" id="SM00388">
    <property type="entry name" value="HisKA"/>
    <property type="match status" value="1"/>
</dbReference>
<keyword evidence="12" id="KW-1185">Reference proteome</keyword>
<dbReference type="Gene3D" id="3.40.50.2300">
    <property type="match status" value="1"/>
</dbReference>
<dbReference type="InterPro" id="IPR001789">
    <property type="entry name" value="Sig_transdc_resp-reg_receiver"/>
</dbReference>
<feature type="domain" description="Response regulatory" evidence="9">
    <location>
        <begin position="599"/>
        <end position="716"/>
    </location>
</feature>
<evidence type="ECO:0000259" key="8">
    <source>
        <dbReference type="PROSITE" id="PS50109"/>
    </source>
</evidence>
<dbReference type="Gene3D" id="3.30.450.20">
    <property type="entry name" value="PAS domain"/>
    <property type="match status" value="1"/>
</dbReference>
<comment type="caution">
    <text evidence="11">The sequence shown here is derived from an EMBL/GenBank/DDBJ whole genome shotgun (WGS) entry which is preliminary data.</text>
</comment>
<dbReference type="CDD" id="cd16922">
    <property type="entry name" value="HATPase_EvgS-ArcB-TorS-like"/>
    <property type="match status" value="1"/>
</dbReference>
<dbReference type="PANTHER" id="PTHR43047">
    <property type="entry name" value="TWO-COMPONENT HISTIDINE PROTEIN KINASE"/>
    <property type="match status" value="1"/>
</dbReference>
<keyword evidence="5" id="KW-0418">Kinase</keyword>
<keyword evidence="4" id="KW-0808">Transferase</keyword>
<dbReference type="PROSITE" id="PS50109">
    <property type="entry name" value="HIS_KIN"/>
    <property type="match status" value="1"/>
</dbReference>
<dbReference type="CDD" id="cd00130">
    <property type="entry name" value="PAS"/>
    <property type="match status" value="1"/>
</dbReference>
<dbReference type="SUPFAM" id="SSF55874">
    <property type="entry name" value="ATPase domain of HSP90 chaperone/DNA topoisomerase II/histidine kinase"/>
    <property type="match status" value="1"/>
</dbReference>